<sequence>MTIHRPPLSRTHRRAVRAGLGAFVGTSIEWYDFYIYATAAALVFPSVFFPEQDRALGTIAAFFASAIAFVVRPLGGIIFGHIGDRIGRRPALVLTLVLMGLATVGVGFLPSHAAIGTAAPVLLMVLRAIQGIAVGGEWGGAALMSVESAPTRLRVFFGGFTQLGNPAGALLASGAFFLISLGGEDFMLAWGWRIPFLASALLIAVGFWVRSRVEESPVFAESVQGQEPGFPLAFALTHNWWPILLGICVLPIPLGFYYLATTFIQNYATSPEVGIAAQHVLLAMTIASFIEFAVTLPLAYLGDRWGGKTMMTIGVLGSLLTMVPLLLVIGGGQLTLMYVFVSLIRVTMSATWAPLATVMAQMYRPHARYTSMSLAHGIGAAIWGALPPIAAVWLLSITGTVWSVVLLAAGMALLNAVALALAPQHVDAEPSPSTPHADVTPELRHTPADPHPR</sequence>
<comment type="subcellular location">
    <subcellularLocation>
        <location evidence="1">Cell membrane</location>
        <topology evidence="1">Multi-pass membrane protein</topology>
    </subcellularLocation>
</comment>
<feature type="transmembrane region" description="Helical" evidence="8">
    <location>
        <begin position="20"/>
        <end position="44"/>
    </location>
</feature>
<evidence type="ECO:0000313" key="10">
    <source>
        <dbReference type="EMBL" id="MBL3677813.1"/>
    </source>
</evidence>
<dbReference type="EMBL" id="QYAC01000001">
    <property type="protein sequence ID" value="MBL3677813.1"/>
    <property type="molecule type" value="Genomic_DNA"/>
</dbReference>
<organism evidence="10 11">
    <name type="scientific">Leucobacter chromiireducens subsp. solipictus</name>
    <dbReference type="NCBI Taxonomy" id="398235"/>
    <lineage>
        <taxon>Bacteria</taxon>
        <taxon>Bacillati</taxon>
        <taxon>Actinomycetota</taxon>
        <taxon>Actinomycetes</taxon>
        <taxon>Micrococcales</taxon>
        <taxon>Microbacteriaceae</taxon>
        <taxon>Leucobacter</taxon>
    </lineage>
</organism>
<evidence type="ECO:0000256" key="2">
    <source>
        <dbReference type="ARBA" id="ARBA00022448"/>
    </source>
</evidence>
<dbReference type="InterPro" id="IPR011701">
    <property type="entry name" value="MFS"/>
</dbReference>
<proteinExistence type="predicted"/>
<dbReference type="PANTHER" id="PTHR43045">
    <property type="entry name" value="SHIKIMATE TRANSPORTER"/>
    <property type="match status" value="1"/>
</dbReference>
<dbReference type="PROSITE" id="PS50850">
    <property type="entry name" value="MFS"/>
    <property type="match status" value="1"/>
</dbReference>
<gene>
    <name evidence="10" type="ORF">D3230_00635</name>
</gene>
<keyword evidence="5 8" id="KW-1133">Transmembrane helix</keyword>
<dbReference type="RefSeq" id="WP_202343084.1">
    <property type="nucleotide sequence ID" value="NZ_BAAAPI010000009.1"/>
</dbReference>
<feature type="transmembrane region" description="Helical" evidence="8">
    <location>
        <begin position="91"/>
        <end position="109"/>
    </location>
</feature>
<feature type="transmembrane region" description="Helical" evidence="8">
    <location>
        <begin position="190"/>
        <end position="209"/>
    </location>
</feature>
<protein>
    <submittedName>
        <fullName evidence="10">MFS transporter</fullName>
    </submittedName>
</protein>
<accession>A0ABS1SB94</accession>
<feature type="transmembrane region" description="Helical" evidence="8">
    <location>
        <begin position="240"/>
        <end position="260"/>
    </location>
</feature>
<reference evidence="10 11" key="1">
    <citation type="submission" date="2018-09" db="EMBL/GenBank/DDBJ databases">
        <title>Comparative genomics of Leucobacter spp.</title>
        <authorList>
            <person name="Reis A.C."/>
            <person name="Kolvenbach B.A."/>
            <person name="Corvini P.F.X."/>
            <person name="Nunes O.C."/>
        </authorList>
    </citation>
    <scope>NUCLEOTIDE SEQUENCE [LARGE SCALE GENOMIC DNA]</scope>
    <source>
        <strain evidence="10 11">TAN 31504</strain>
    </source>
</reference>
<comment type="caution">
    <text evidence="10">The sequence shown here is derived from an EMBL/GenBank/DDBJ whole genome shotgun (WGS) entry which is preliminary data.</text>
</comment>
<name>A0ABS1SB94_9MICO</name>
<dbReference type="SUPFAM" id="SSF103473">
    <property type="entry name" value="MFS general substrate transporter"/>
    <property type="match status" value="1"/>
</dbReference>
<keyword evidence="11" id="KW-1185">Reference proteome</keyword>
<dbReference type="InterPro" id="IPR020846">
    <property type="entry name" value="MFS_dom"/>
</dbReference>
<dbReference type="PANTHER" id="PTHR43045:SF1">
    <property type="entry name" value="SHIKIMATE TRANSPORTER"/>
    <property type="match status" value="1"/>
</dbReference>
<keyword evidence="6 8" id="KW-0472">Membrane</keyword>
<feature type="transmembrane region" description="Helical" evidence="8">
    <location>
        <begin position="401"/>
        <end position="422"/>
    </location>
</feature>
<dbReference type="Pfam" id="PF07690">
    <property type="entry name" value="MFS_1"/>
    <property type="match status" value="1"/>
</dbReference>
<keyword evidence="4 8" id="KW-0812">Transmembrane</keyword>
<dbReference type="Gene3D" id="1.20.1250.20">
    <property type="entry name" value="MFS general substrate transporter like domains"/>
    <property type="match status" value="2"/>
</dbReference>
<dbReference type="InterPro" id="IPR005828">
    <property type="entry name" value="MFS_sugar_transport-like"/>
</dbReference>
<dbReference type="InterPro" id="IPR036259">
    <property type="entry name" value="MFS_trans_sf"/>
</dbReference>
<keyword evidence="2" id="KW-0813">Transport</keyword>
<evidence type="ECO:0000256" key="4">
    <source>
        <dbReference type="ARBA" id="ARBA00022692"/>
    </source>
</evidence>
<dbReference type="Proteomes" id="UP001645859">
    <property type="component" value="Unassembled WGS sequence"/>
</dbReference>
<evidence type="ECO:0000256" key="8">
    <source>
        <dbReference type="SAM" id="Phobius"/>
    </source>
</evidence>
<feature type="transmembrane region" description="Helical" evidence="8">
    <location>
        <begin position="313"/>
        <end position="330"/>
    </location>
</feature>
<evidence type="ECO:0000259" key="9">
    <source>
        <dbReference type="PROSITE" id="PS50850"/>
    </source>
</evidence>
<feature type="transmembrane region" description="Helical" evidence="8">
    <location>
        <begin position="336"/>
        <end position="360"/>
    </location>
</feature>
<evidence type="ECO:0000313" key="11">
    <source>
        <dbReference type="Proteomes" id="UP001645859"/>
    </source>
</evidence>
<feature type="domain" description="Major facilitator superfamily (MFS) profile" evidence="9">
    <location>
        <begin position="18"/>
        <end position="427"/>
    </location>
</feature>
<feature type="transmembrane region" description="Helical" evidence="8">
    <location>
        <begin position="155"/>
        <end position="178"/>
    </location>
</feature>
<evidence type="ECO:0000256" key="3">
    <source>
        <dbReference type="ARBA" id="ARBA00022475"/>
    </source>
</evidence>
<dbReference type="CDD" id="cd17369">
    <property type="entry name" value="MFS_ShiA_like"/>
    <property type="match status" value="1"/>
</dbReference>
<feature type="transmembrane region" description="Helical" evidence="8">
    <location>
        <begin position="280"/>
        <end position="301"/>
    </location>
</feature>
<feature type="transmembrane region" description="Helical" evidence="8">
    <location>
        <begin position="56"/>
        <end position="79"/>
    </location>
</feature>
<evidence type="ECO:0000256" key="7">
    <source>
        <dbReference type="SAM" id="MobiDB-lite"/>
    </source>
</evidence>
<evidence type="ECO:0000256" key="5">
    <source>
        <dbReference type="ARBA" id="ARBA00022989"/>
    </source>
</evidence>
<evidence type="ECO:0000256" key="1">
    <source>
        <dbReference type="ARBA" id="ARBA00004651"/>
    </source>
</evidence>
<dbReference type="Pfam" id="PF00083">
    <property type="entry name" value="Sugar_tr"/>
    <property type="match status" value="1"/>
</dbReference>
<evidence type="ECO:0000256" key="6">
    <source>
        <dbReference type="ARBA" id="ARBA00023136"/>
    </source>
</evidence>
<keyword evidence="3" id="KW-1003">Cell membrane</keyword>
<feature type="compositionally biased region" description="Basic and acidic residues" evidence="7">
    <location>
        <begin position="439"/>
        <end position="453"/>
    </location>
</feature>
<feature type="transmembrane region" description="Helical" evidence="8">
    <location>
        <begin position="372"/>
        <end position="395"/>
    </location>
</feature>
<feature type="region of interest" description="Disordered" evidence="7">
    <location>
        <begin position="428"/>
        <end position="453"/>
    </location>
</feature>